<evidence type="ECO:0000256" key="7">
    <source>
        <dbReference type="SAM" id="SignalP"/>
    </source>
</evidence>
<feature type="chain" id="PRO_5011678437" evidence="7">
    <location>
        <begin position="21"/>
        <end position="140"/>
    </location>
</feature>
<dbReference type="InterPro" id="IPR009056">
    <property type="entry name" value="Cyt_c-like_dom"/>
</dbReference>
<dbReference type="SUPFAM" id="SSF46626">
    <property type="entry name" value="Cytochrome c"/>
    <property type="match status" value="1"/>
</dbReference>
<dbReference type="GO" id="GO:0009055">
    <property type="term" value="F:electron transfer activity"/>
    <property type="evidence" value="ECO:0007669"/>
    <property type="project" value="InterPro"/>
</dbReference>
<dbReference type="InterPro" id="IPR002327">
    <property type="entry name" value="Cyt_c_1A/1B"/>
</dbReference>
<feature type="domain" description="Cytochrome c" evidence="8">
    <location>
        <begin position="22"/>
        <end position="137"/>
    </location>
</feature>
<keyword evidence="10" id="KW-1185">Reference proteome</keyword>
<keyword evidence="5 6" id="KW-0408">Iron</keyword>
<keyword evidence="4" id="KW-0249">Electron transport</keyword>
<dbReference type="STRING" id="555512.SAMN04487993_101018"/>
<proteinExistence type="predicted"/>
<name>A0A1G8NEI9_9RHOB</name>
<organism evidence="9 10">
    <name type="scientific">Salipiger marinus</name>
    <dbReference type="NCBI Taxonomy" id="555512"/>
    <lineage>
        <taxon>Bacteria</taxon>
        <taxon>Pseudomonadati</taxon>
        <taxon>Pseudomonadota</taxon>
        <taxon>Alphaproteobacteria</taxon>
        <taxon>Rhodobacterales</taxon>
        <taxon>Roseobacteraceae</taxon>
        <taxon>Salipiger</taxon>
    </lineage>
</organism>
<dbReference type="PROSITE" id="PS51007">
    <property type="entry name" value="CYTC"/>
    <property type="match status" value="1"/>
</dbReference>
<dbReference type="GO" id="GO:0046872">
    <property type="term" value="F:metal ion binding"/>
    <property type="evidence" value="ECO:0007669"/>
    <property type="project" value="UniProtKB-KW"/>
</dbReference>
<accession>A0A1G8NEI9</accession>
<evidence type="ECO:0000259" key="8">
    <source>
        <dbReference type="PROSITE" id="PS51007"/>
    </source>
</evidence>
<dbReference type="AlphaFoldDB" id="A0A1G8NEI9"/>
<evidence type="ECO:0000256" key="1">
    <source>
        <dbReference type="ARBA" id="ARBA00022448"/>
    </source>
</evidence>
<keyword evidence="1" id="KW-0813">Transport</keyword>
<dbReference type="PANTHER" id="PTHR11961">
    <property type="entry name" value="CYTOCHROME C"/>
    <property type="match status" value="1"/>
</dbReference>
<dbReference type="RefSeq" id="WP_089847481.1">
    <property type="nucleotide sequence ID" value="NZ_FNEJ01000010.1"/>
</dbReference>
<dbReference type="EMBL" id="FNEJ01000010">
    <property type="protein sequence ID" value="SDI78562.1"/>
    <property type="molecule type" value="Genomic_DNA"/>
</dbReference>
<dbReference type="InterPro" id="IPR036909">
    <property type="entry name" value="Cyt_c-like_dom_sf"/>
</dbReference>
<feature type="signal peptide" evidence="7">
    <location>
        <begin position="1"/>
        <end position="20"/>
    </location>
</feature>
<keyword evidence="3 6" id="KW-0479">Metal-binding</keyword>
<protein>
    <submittedName>
        <fullName evidence="9">Cytochrome c</fullName>
    </submittedName>
</protein>
<evidence type="ECO:0000256" key="3">
    <source>
        <dbReference type="ARBA" id="ARBA00022723"/>
    </source>
</evidence>
<sequence length="140" mass="14614">MTARLAIALTTLTLATAAHAEGDVATGQKTFETRCRACHMIADPAGEVIQRGGRTGPNLFGVAGQPAAADPDFRYKASLQAAAEQGLVWDEAAFVAYVQDPTAFLKEFTGDAGARSAMTFKLKDGGADVFAYLASLSPES</sequence>
<evidence type="ECO:0000256" key="2">
    <source>
        <dbReference type="ARBA" id="ARBA00022617"/>
    </source>
</evidence>
<dbReference type="GO" id="GO:0020037">
    <property type="term" value="F:heme binding"/>
    <property type="evidence" value="ECO:0007669"/>
    <property type="project" value="InterPro"/>
</dbReference>
<dbReference type="Proteomes" id="UP000199093">
    <property type="component" value="Unassembled WGS sequence"/>
</dbReference>
<dbReference type="Gene3D" id="1.10.760.10">
    <property type="entry name" value="Cytochrome c-like domain"/>
    <property type="match status" value="1"/>
</dbReference>
<evidence type="ECO:0000313" key="9">
    <source>
        <dbReference type="EMBL" id="SDI78562.1"/>
    </source>
</evidence>
<keyword evidence="2 6" id="KW-0349">Heme</keyword>
<evidence type="ECO:0000256" key="5">
    <source>
        <dbReference type="ARBA" id="ARBA00023004"/>
    </source>
</evidence>
<evidence type="ECO:0000256" key="6">
    <source>
        <dbReference type="PROSITE-ProRule" id="PRU00433"/>
    </source>
</evidence>
<evidence type="ECO:0000256" key="4">
    <source>
        <dbReference type="ARBA" id="ARBA00022982"/>
    </source>
</evidence>
<gene>
    <name evidence="9" type="ORF">SAMN04487993_101018</name>
</gene>
<evidence type="ECO:0000313" key="10">
    <source>
        <dbReference type="Proteomes" id="UP000199093"/>
    </source>
</evidence>
<reference evidence="9 10" key="1">
    <citation type="submission" date="2016-10" db="EMBL/GenBank/DDBJ databases">
        <authorList>
            <person name="de Groot N.N."/>
        </authorList>
    </citation>
    <scope>NUCLEOTIDE SEQUENCE [LARGE SCALE GENOMIC DNA]</scope>
    <source>
        <strain evidence="9 10">DSM 26424</strain>
    </source>
</reference>
<dbReference type="OrthoDB" id="9805828at2"/>
<keyword evidence="7" id="KW-0732">Signal</keyword>